<reference evidence="1" key="1">
    <citation type="submission" date="2023-09" db="EMBL/GenBank/DDBJ databases">
        <title>Marinobacter sediminicola sp. nov. and Marinobacter maritimum sp. nov., isolated from marine sediment.</title>
        <authorList>
            <person name="An J."/>
        </authorList>
    </citation>
    <scope>NUCLEOTIDE SEQUENCE</scope>
    <source>
        <strain evidence="1">F60267</strain>
    </source>
</reference>
<name>A0ABU2HK93_9GAMM</name>
<dbReference type="Proteomes" id="UP001267407">
    <property type="component" value="Unassembled WGS sequence"/>
</dbReference>
<accession>A0ABU2HK93</accession>
<organism evidence="1 2">
    <name type="scientific">Marinobacter xiaoshiensis</name>
    <dbReference type="NCBI Taxonomy" id="3073652"/>
    <lineage>
        <taxon>Bacteria</taxon>
        <taxon>Pseudomonadati</taxon>
        <taxon>Pseudomonadota</taxon>
        <taxon>Gammaproteobacteria</taxon>
        <taxon>Pseudomonadales</taxon>
        <taxon>Marinobacteraceae</taxon>
        <taxon>Marinobacter</taxon>
    </lineage>
</organism>
<comment type="caution">
    <text evidence="1">The sequence shown here is derived from an EMBL/GenBank/DDBJ whole genome shotgun (WGS) entry which is preliminary data.</text>
</comment>
<dbReference type="RefSeq" id="WP_310966733.1">
    <property type="nucleotide sequence ID" value="NZ_JAVMBO010000017.1"/>
</dbReference>
<protein>
    <recommendedName>
        <fullName evidence="3">TerB family tellurite resistance protein</fullName>
    </recommendedName>
</protein>
<gene>
    <name evidence="1" type="ORF">RKA07_15430</name>
</gene>
<keyword evidence="2" id="KW-1185">Reference proteome</keyword>
<evidence type="ECO:0008006" key="3">
    <source>
        <dbReference type="Google" id="ProtNLM"/>
    </source>
</evidence>
<evidence type="ECO:0000313" key="2">
    <source>
        <dbReference type="Proteomes" id="UP001267407"/>
    </source>
</evidence>
<proteinExistence type="predicted"/>
<dbReference type="EMBL" id="JAVMBO010000017">
    <property type="protein sequence ID" value="MDS1311493.1"/>
    <property type="molecule type" value="Genomic_DNA"/>
</dbReference>
<evidence type="ECO:0000313" key="1">
    <source>
        <dbReference type="EMBL" id="MDS1311493.1"/>
    </source>
</evidence>
<sequence length="143" mass="16059">MNRKDCIQKAKKTVFEGLDKSLSETLGLIESVDAISLISALIYSLGYESVNISESKSLVRFFGTWMSGDSEVLVFDKISKDISGPLEKEMPSTFFLVQSIEGILSNSLELPHEMRQKRIKSIIGEAGVTEDRYSLILKNWKSF</sequence>